<keyword evidence="6" id="KW-0239">DNA-directed DNA polymerase</keyword>
<evidence type="ECO:0000256" key="8">
    <source>
        <dbReference type="ARBA" id="ARBA00049244"/>
    </source>
</evidence>
<accession>A0A0U9HGC1</accession>
<dbReference type="EMBL" id="DF977002">
    <property type="protein sequence ID" value="GAQ25558.1"/>
    <property type="molecule type" value="Genomic_DNA"/>
</dbReference>
<keyword evidence="12" id="KW-1185">Reference proteome</keyword>
<evidence type="ECO:0000256" key="5">
    <source>
        <dbReference type="ARBA" id="ARBA00022705"/>
    </source>
</evidence>
<keyword evidence="4" id="KW-0548">Nucleotidyltransferase</keyword>
<dbReference type="SUPFAM" id="SSF48019">
    <property type="entry name" value="post-AAA+ oligomerization domain-like"/>
    <property type="match status" value="1"/>
</dbReference>
<keyword evidence="5" id="KW-0235">DNA replication</keyword>
<name>A0A0U9HGC1_9FIRM</name>
<dbReference type="PANTHER" id="PTHR34388">
    <property type="entry name" value="DNA POLYMERASE III SUBUNIT DELTA"/>
    <property type="match status" value="1"/>
</dbReference>
<dbReference type="Pfam" id="PF21694">
    <property type="entry name" value="DNA_pol3_delta_C"/>
    <property type="match status" value="1"/>
</dbReference>
<feature type="domain" description="DNA polymerase III delta N-terminal" evidence="9">
    <location>
        <begin position="6"/>
        <end position="125"/>
    </location>
</feature>
<dbReference type="SUPFAM" id="SSF52540">
    <property type="entry name" value="P-loop containing nucleoside triphosphate hydrolases"/>
    <property type="match status" value="1"/>
</dbReference>
<protein>
    <recommendedName>
        <fullName evidence="2">DNA polymerase III subunit delta</fullName>
        <ecNumber evidence="1">2.7.7.7</ecNumber>
    </recommendedName>
</protein>
<gene>
    <name evidence="11" type="ORF">TSYNT_886</name>
</gene>
<dbReference type="EC" id="2.7.7.7" evidence="1"/>
<evidence type="ECO:0000256" key="3">
    <source>
        <dbReference type="ARBA" id="ARBA00022679"/>
    </source>
</evidence>
<evidence type="ECO:0000256" key="1">
    <source>
        <dbReference type="ARBA" id="ARBA00012417"/>
    </source>
</evidence>
<evidence type="ECO:0000256" key="2">
    <source>
        <dbReference type="ARBA" id="ARBA00017703"/>
    </source>
</evidence>
<dbReference type="GO" id="GO:0003677">
    <property type="term" value="F:DNA binding"/>
    <property type="evidence" value="ECO:0007669"/>
    <property type="project" value="InterPro"/>
</dbReference>
<dbReference type="InterPro" id="IPR048466">
    <property type="entry name" value="DNA_pol3_delta-like_C"/>
</dbReference>
<comment type="similarity">
    <text evidence="7">Belongs to the DNA polymerase HolA subunit family.</text>
</comment>
<comment type="catalytic activity">
    <reaction evidence="8">
        <text>DNA(n) + a 2'-deoxyribonucleoside 5'-triphosphate = DNA(n+1) + diphosphate</text>
        <dbReference type="Rhea" id="RHEA:22508"/>
        <dbReference type="Rhea" id="RHEA-COMP:17339"/>
        <dbReference type="Rhea" id="RHEA-COMP:17340"/>
        <dbReference type="ChEBI" id="CHEBI:33019"/>
        <dbReference type="ChEBI" id="CHEBI:61560"/>
        <dbReference type="ChEBI" id="CHEBI:173112"/>
        <dbReference type="EC" id="2.7.7.7"/>
    </reaction>
</comment>
<dbReference type="AlphaFoldDB" id="A0A0U9HGC1"/>
<dbReference type="GO" id="GO:0006261">
    <property type="term" value="P:DNA-templated DNA replication"/>
    <property type="evidence" value="ECO:0007669"/>
    <property type="project" value="TreeGrafter"/>
</dbReference>
<dbReference type="GO" id="GO:0009360">
    <property type="term" value="C:DNA polymerase III complex"/>
    <property type="evidence" value="ECO:0007669"/>
    <property type="project" value="InterPro"/>
</dbReference>
<evidence type="ECO:0000256" key="4">
    <source>
        <dbReference type="ARBA" id="ARBA00022695"/>
    </source>
</evidence>
<feature type="domain" description="DNA polymerase III delta subunit-like C-terminal" evidence="10">
    <location>
        <begin position="198"/>
        <end position="315"/>
    </location>
</feature>
<proteinExistence type="inferred from homology"/>
<evidence type="ECO:0000256" key="7">
    <source>
        <dbReference type="ARBA" id="ARBA00034754"/>
    </source>
</evidence>
<dbReference type="Gene3D" id="3.40.50.300">
    <property type="entry name" value="P-loop containing nucleotide triphosphate hydrolases"/>
    <property type="match status" value="1"/>
</dbReference>
<dbReference type="InterPro" id="IPR010372">
    <property type="entry name" value="DNA_pol3_delta_N"/>
</dbReference>
<dbReference type="STRING" id="224999.GCA_001485475_01588"/>
<dbReference type="InterPro" id="IPR008921">
    <property type="entry name" value="DNA_pol3_clamp-load_cplx_C"/>
</dbReference>
<keyword evidence="3" id="KW-0808">Transferase</keyword>
<dbReference type="PANTHER" id="PTHR34388:SF1">
    <property type="entry name" value="DNA POLYMERASE III SUBUNIT DELTA"/>
    <property type="match status" value="1"/>
</dbReference>
<dbReference type="InterPro" id="IPR005790">
    <property type="entry name" value="DNA_polIII_delta"/>
</dbReference>
<evidence type="ECO:0000259" key="9">
    <source>
        <dbReference type="Pfam" id="PF06144"/>
    </source>
</evidence>
<dbReference type="Proteomes" id="UP000062160">
    <property type="component" value="Unassembled WGS sequence"/>
</dbReference>
<reference evidence="11" key="1">
    <citation type="journal article" date="2016" name="Genome Announc.">
        <title>Draft Genome Sequence of the Syntrophic Lactate-Degrading Bacterium Tepidanaerobacter syntrophicus JLT.</title>
        <authorList>
            <person name="Matsuura N."/>
            <person name="Ohashi A."/>
            <person name="Tourlousse D.M."/>
            <person name="Sekiguchi Y."/>
        </authorList>
    </citation>
    <scope>NUCLEOTIDE SEQUENCE [LARGE SCALE GENOMIC DNA]</scope>
    <source>
        <strain evidence="11">JL</strain>
    </source>
</reference>
<organism evidence="11">
    <name type="scientific">Tepidanaerobacter syntrophicus</name>
    <dbReference type="NCBI Taxonomy" id="224999"/>
    <lineage>
        <taxon>Bacteria</taxon>
        <taxon>Bacillati</taxon>
        <taxon>Bacillota</taxon>
        <taxon>Clostridia</taxon>
        <taxon>Thermosediminibacterales</taxon>
        <taxon>Tepidanaerobacteraceae</taxon>
        <taxon>Tepidanaerobacter</taxon>
    </lineage>
</organism>
<dbReference type="RefSeq" id="WP_059032970.1">
    <property type="nucleotide sequence ID" value="NZ_DF977002.1"/>
</dbReference>
<evidence type="ECO:0000259" key="10">
    <source>
        <dbReference type="Pfam" id="PF21694"/>
    </source>
</evidence>
<dbReference type="Gene3D" id="1.10.8.60">
    <property type="match status" value="1"/>
</dbReference>
<evidence type="ECO:0000256" key="6">
    <source>
        <dbReference type="ARBA" id="ARBA00022932"/>
    </source>
</evidence>
<dbReference type="Gene3D" id="1.20.272.10">
    <property type="match status" value="1"/>
</dbReference>
<dbReference type="Pfam" id="PF06144">
    <property type="entry name" value="DNA_pol3_delta"/>
    <property type="match status" value="1"/>
</dbReference>
<evidence type="ECO:0000313" key="12">
    <source>
        <dbReference type="Proteomes" id="UP000062160"/>
    </source>
</evidence>
<dbReference type="GO" id="GO:0003887">
    <property type="term" value="F:DNA-directed DNA polymerase activity"/>
    <property type="evidence" value="ECO:0007669"/>
    <property type="project" value="UniProtKB-KW"/>
</dbReference>
<sequence length="318" mass="36594">MKNLILFFGEEKLLIDEAIVNLKNKTIPQGLQAINFISFDGKNAKEEDILDACDTVPMMSEKKIVVVYDASFFKNEGKMSSERQKWFLDRLKRVPAHTYLIFTTSQVDKRSKIFKFFQANGVAYEYKPLLQKDKAFWIQKRAKLYNKSIDLRTAYFIAEYTTDLYQADNELKKIASFVGERVKIEQNDLDEIFSKSLEGNIFEMMDYIGSKRPAEAIKSLNYLMERGEKGAVILYMISKHIMNLLTVKSMKGIEREMIQKKTGMHPFVLKKAISQAENFSAEELEKALKLCQEIDIAIKTGKIDEKIGIELLAAKTAI</sequence>
<dbReference type="OrthoDB" id="9775929at2"/>
<dbReference type="NCBIfam" id="TIGR01128">
    <property type="entry name" value="holA"/>
    <property type="match status" value="1"/>
</dbReference>
<evidence type="ECO:0000313" key="11">
    <source>
        <dbReference type="EMBL" id="GAQ25558.1"/>
    </source>
</evidence>
<dbReference type="InterPro" id="IPR027417">
    <property type="entry name" value="P-loop_NTPase"/>
</dbReference>